<accession>A0AA35M1W3</accession>
<keyword evidence="1" id="KW-1133">Transmembrane helix</keyword>
<keyword evidence="1" id="KW-0472">Membrane</keyword>
<protein>
    <submittedName>
        <fullName evidence="2">Uncharacterized protein</fullName>
    </submittedName>
</protein>
<keyword evidence="3" id="KW-1185">Reference proteome</keyword>
<reference evidence="2" key="1">
    <citation type="submission" date="2023-01" db="EMBL/GenBank/DDBJ databases">
        <authorList>
            <person name="Piombo E."/>
        </authorList>
    </citation>
    <scope>NUCLEOTIDE SEQUENCE</scope>
</reference>
<evidence type="ECO:0000313" key="3">
    <source>
        <dbReference type="Proteomes" id="UP001160390"/>
    </source>
</evidence>
<proteinExistence type="predicted"/>
<dbReference type="EMBL" id="CABFNP030000902">
    <property type="protein sequence ID" value="CAI6088987.1"/>
    <property type="molecule type" value="Genomic_DNA"/>
</dbReference>
<organism evidence="2 3">
    <name type="scientific">Clonostachys chloroleuca</name>
    <dbReference type="NCBI Taxonomy" id="1926264"/>
    <lineage>
        <taxon>Eukaryota</taxon>
        <taxon>Fungi</taxon>
        <taxon>Dikarya</taxon>
        <taxon>Ascomycota</taxon>
        <taxon>Pezizomycotina</taxon>
        <taxon>Sordariomycetes</taxon>
        <taxon>Hypocreomycetidae</taxon>
        <taxon>Hypocreales</taxon>
        <taxon>Bionectriaceae</taxon>
        <taxon>Clonostachys</taxon>
    </lineage>
</organism>
<feature type="transmembrane region" description="Helical" evidence="1">
    <location>
        <begin position="76"/>
        <end position="95"/>
    </location>
</feature>
<dbReference type="AlphaFoldDB" id="A0AA35M1W3"/>
<feature type="transmembrane region" description="Helical" evidence="1">
    <location>
        <begin position="37"/>
        <end position="55"/>
    </location>
</feature>
<sequence length="128" mass="14504">MWNSHSINIGVWAKFLPVHNHASSSRYAESLLWGPSMYVYFCAGFGIVGSKMFILDSIIENLAIRITHGYGFAKHTFLIYESIFVVSFGCVFTVMRLKAFENGRSTVEAGYEHWYPRLQNAVRTGAVI</sequence>
<name>A0AA35M1W3_9HYPO</name>
<gene>
    <name evidence="2" type="ORF">CCHLO57077_00013758</name>
</gene>
<evidence type="ECO:0000313" key="2">
    <source>
        <dbReference type="EMBL" id="CAI6088987.1"/>
    </source>
</evidence>
<dbReference type="Proteomes" id="UP001160390">
    <property type="component" value="Unassembled WGS sequence"/>
</dbReference>
<evidence type="ECO:0000256" key="1">
    <source>
        <dbReference type="SAM" id="Phobius"/>
    </source>
</evidence>
<keyword evidence="1" id="KW-0812">Transmembrane</keyword>
<comment type="caution">
    <text evidence="2">The sequence shown here is derived from an EMBL/GenBank/DDBJ whole genome shotgun (WGS) entry which is preliminary data.</text>
</comment>